<organism evidence="11 12">
    <name type="scientific">Eilatimonas milleporae</name>
    <dbReference type="NCBI Taxonomy" id="911205"/>
    <lineage>
        <taxon>Bacteria</taxon>
        <taxon>Pseudomonadati</taxon>
        <taxon>Pseudomonadota</taxon>
        <taxon>Alphaproteobacteria</taxon>
        <taxon>Kordiimonadales</taxon>
        <taxon>Kordiimonadaceae</taxon>
        <taxon>Eilatimonas</taxon>
    </lineage>
</organism>
<reference evidence="11 12" key="1">
    <citation type="submission" date="2018-10" db="EMBL/GenBank/DDBJ databases">
        <title>Genomic Encyclopedia of Archaeal and Bacterial Type Strains, Phase II (KMG-II): from individual species to whole genera.</title>
        <authorList>
            <person name="Goeker M."/>
        </authorList>
    </citation>
    <scope>NUCLEOTIDE SEQUENCE [LARGE SCALE GENOMIC DNA]</scope>
    <source>
        <strain evidence="11 12">DSM 25217</strain>
    </source>
</reference>
<dbReference type="InterPro" id="IPR013685">
    <property type="entry name" value="POTRA_FtsQ_type"/>
</dbReference>
<keyword evidence="2 9" id="KW-1003">Cell membrane</keyword>
<keyword evidence="3 9" id="KW-0997">Cell inner membrane</keyword>
<evidence type="ECO:0000256" key="9">
    <source>
        <dbReference type="HAMAP-Rule" id="MF_00911"/>
    </source>
</evidence>
<gene>
    <name evidence="9" type="primary">ftsQ</name>
    <name evidence="11" type="ORF">BXY39_0502</name>
</gene>
<dbReference type="Proteomes" id="UP000271227">
    <property type="component" value="Unassembled WGS sequence"/>
</dbReference>
<evidence type="ECO:0000313" key="12">
    <source>
        <dbReference type="Proteomes" id="UP000271227"/>
    </source>
</evidence>
<evidence type="ECO:0000256" key="6">
    <source>
        <dbReference type="ARBA" id="ARBA00022989"/>
    </source>
</evidence>
<dbReference type="PANTHER" id="PTHR35851">
    <property type="entry name" value="CELL DIVISION PROTEIN FTSQ"/>
    <property type="match status" value="1"/>
</dbReference>
<dbReference type="InterPro" id="IPR026579">
    <property type="entry name" value="FtsQ"/>
</dbReference>
<dbReference type="InterPro" id="IPR034746">
    <property type="entry name" value="POTRA"/>
</dbReference>
<keyword evidence="12" id="KW-1185">Reference proteome</keyword>
<comment type="similarity">
    <text evidence="9">Belongs to the FtsQ/DivIB family. FtsQ subfamily.</text>
</comment>
<comment type="subcellular location">
    <subcellularLocation>
        <location evidence="9">Cell inner membrane</location>
        <topology evidence="9">Single-pass type II membrane protein</topology>
    </subcellularLocation>
    <subcellularLocation>
        <location evidence="1">Membrane</location>
    </subcellularLocation>
    <text evidence="9">Localizes to the division septum.</text>
</comment>
<evidence type="ECO:0000256" key="3">
    <source>
        <dbReference type="ARBA" id="ARBA00022519"/>
    </source>
</evidence>
<dbReference type="InParanoid" id="A0A3M0D6W4"/>
<keyword evidence="4 9" id="KW-0132">Cell division</keyword>
<keyword evidence="6 9" id="KW-1133">Transmembrane helix</keyword>
<evidence type="ECO:0000313" key="11">
    <source>
        <dbReference type="EMBL" id="RMB12013.1"/>
    </source>
</evidence>
<feature type="domain" description="POTRA" evidence="10">
    <location>
        <begin position="121"/>
        <end position="189"/>
    </location>
</feature>
<dbReference type="GO" id="GO:0090529">
    <property type="term" value="P:cell septum assembly"/>
    <property type="evidence" value="ECO:0007669"/>
    <property type="project" value="InterPro"/>
</dbReference>
<keyword evidence="7 9" id="KW-0472">Membrane</keyword>
<dbReference type="Gene3D" id="3.10.20.310">
    <property type="entry name" value="membrane protein fhac"/>
    <property type="match status" value="1"/>
</dbReference>
<keyword evidence="8 9" id="KW-0131">Cell cycle</keyword>
<dbReference type="Pfam" id="PF03799">
    <property type="entry name" value="FtsQ_DivIB_C"/>
    <property type="match status" value="1"/>
</dbReference>
<comment type="function">
    <text evidence="9">Essential cell division protein.</text>
</comment>
<dbReference type="Gene3D" id="3.40.50.11690">
    <property type="entry name" value="Cell division protein FtsQ/DivIB"/>
    <property type="match status" value="1"/>
</dbReference>
<dbReference type="EMBL" id="REFR01000009">
    <property type="protein sequence ID" value="RMB12013.1"/>
    <property type="molecule type" value="Genomic_DNA"/>
</dbReference>
<evidence type="ECO:0000256" key="4">
    <source>
        <dbReference type="ARBA" id="ARBA00022618"/>
    </source>
</evidence>
<dbReference type="GO" id="GO:0005886">
    <property type="term" value="C:plasma membrane"/>
    <property type="evidence" value="ECO:0007669"/>
    <property type="project" value="UniProtKB-SubCell"/>
</dbReference>
<dbReference type="OrthoDB" id="9783091at2"/>
<evidence type="ECO:0000256" key="2">
    <source>
        <dbReference type="ARBA" id="ARBA00022475"/>
    </source>
</evidence>
<accession>A0A3M0D6W4</accession>
<dbReference type="RefSeq" id="WP_121937232.1">
    <property type="nucleotide sequence ID" value="NZ_REFR01000009.1"/>
</dbReference>
<dbReference type="PANTHER" id="PTHR35851:SF1">
    <property type="entry name" value="CELL DIVISION PROTEIN FTSQ"/>
    <property type="match status" value="1"/>
</dbReference>
<dbReference type="GO" id="GO:0032153">
    <property type="term" value="C:cell division site"/>
    <property type="evidence" value="ECO:0007669"/>
    <property type="project" value="UniProtKB-UniRule"/>
</dbReference>
<dbReference type="InterPro" id="IPR005548">
    <property type="entry name" value="Cell_div_FtsQ/DivIB_C"/>
</dbReference>
<dbReference type="Pfam" id="PF08478">
    <property type="entry name" value="POTRA_1"/>
    <property type="match status" value="1"/>
</dbReference>
<comment type="caution">
    <text evidence="11">The sequence shown here is derived from an EMBL/GenBank/DDBJ whole genome shotgun (WGS) entry which is preliminary data.</text>
</comment>
<dbReference type="HAMAP" id="MF_00911">
    <property type="entry name" value="FtsQ_subfam"/>
    <property type="match status" value="1"/>
</dbReference>
<evidence type="ECO:0000256" key="5">
    <source>
        <dbReference type="ARBA" id="ARBA00022692"/>
    </source>
</evidence>
<evidence type="ECO:0000256" key="1">
    <source>
        <dbReference type="ARBA" id="ARBA00004370"/>
    </source>
</evidence>
<evidence type="ECO:0000256" key="7">
    <source>
        <dbReference type="ARBA" id="ARBA00023136"/>
    </source>
</evidence>
<evidence type="ECO:0000256" key="8">
    <source>
        <dbReference type="ARBA" id="ARBA00023306"/>
    </source>
</evidence>
<dbReference type="AlphaFoldDB" id="A0A3M0D6W4"/>
<keyword evidence="5 9" id="KW-0812">Transmembrane</keyword>
<evidence type="ECO:0000259" key="10">
    <source>
        <dbReference type="PROSITE" id="PS51779"/>
    </source>
</evidence>
<dbReference type="PROSITE" id="PS51779">
    <property type="entry name" value="POTRA"/>
    <property type="match status" value="1"/>
</dbReference>
<proteinExistence type="inferred from homology"/>
<name>A0A3M0D6W4_9PROT</name>
<sequence length="334" mass="36183">MSTSRSAVLIGAVAGHDRPCRPASSAQQARPISPVRIPVKRIAGQKVLVKKALAKKALINRALAKPVPVKHDPVSGVAIKSPWLKNLLPFGVMLGLIGLVTAVSLDRTGLWMVEASREAGFILRSVDVDGAARTSQQDIMSVLDIDTGMPMFAIDIDALKTRLEGLSWVKQAVVQRHLPGGLSIRLVEREPFALWQQGGRVRLVDADGVVIDISNLTPFAGHMLLVGEGAPEEIGALKRLMDAAPGLAPRIQSAVRVSGRRWDLVFDNGVRLKLPEDGGVYPAADAFARFIRLEEQYALLAREISVIDMRLADRLVMRVTPAGRRVMDGIDLTT</sequence>
<protein>
    <recommendedName>
        <fullName evidence="9">Cell division protein FtsQ</fullName>
    </recommendedName>
</protein>
<dbReference type="GO" id="GO:0043093">
    <property type="term" value="P:FtsZ-dependent cytokinesis"/>
    <property type="evidence" value="ECO:0007669"/>
    <property type="project" value="UniProtKB-UniRule"/>
</dbReference>
<dbReference type="InterPro" id="IPR045335">
    <property type="entry name" value="FtsQ_C_sf"/>
</dbReference>